<keyword evidence="4" id="KW-1185">Reference proteome</keyword>
<dbReference type="InterPro" id="IPR050249">
    <property type="entry name" value="Pseudomonas-type_ThrB"/>
</dbReference>
<evidence type="ECO:0000313" key="3">
    <source>
        <dbReference type="EMBL" id="QUI20964.1"/>
    </source>
</evidence>
<dbReference type="SUPFAM" id="SSF56112">
    <property type="entry name" value="Protein kinase-like (PK-like)"/>
    <property type="match status" value="1"/>
</dbReference>
<accession>A0A8J8MG47</accession>
<dbReference type="Pfam" id="PF01636">
    <property type="entry name" value="APH"/>
    <property type="match status" value="1"/>
</dbReference>
<dbReference type="KEGG" id="vpy:HZI73_01035"/>
<dbReference type="Proteomes" id="UP000683246">
    <property type="component" value="Chromosome"/>
</dbReference>
<evidence type="ECO:0000256" key="1">
    <source>
        <dbReference type="ARBA" id="ARBA00038240"/>
    </source>
</evidence>
<sequence length="313" mass="36489">MPAHNGCVNTVFHMRSTTAEGYVRVTTRQDRTMADLLGEINFIRHLDAKGVSVATPYTSKDGQTVSMVEHMEQVFCYVIFRVAIGEQLSHRGYKYMEGVPLSKHHYNCGRILGQVHKASETYVLTDGHKRHHILDYVKVLMETYLPYDMIIVREKINTCMNQLEALKKNPKSYGMIHGDFGDGNYNIDYSNGQITLFDFDDCGYCWYMHEIASAWSASRGWVMYEQDLEQRKVLMDNIFASIVEGYRSVRPLEDTSIEQLPLYLKFIEIEWFLDELRYRSLTEGTIDFEDQELQEIIHCIENDILYFGLFEED</sequence>
<evidence type="ECO:0000313" key="4">
    <source>
        <dbReference type="Proteomes" id="UP000683246"/>
    </source>
</evidence>
<dbReference type="InterPro" id="IPR011009">
    <property type="entry name" value="Kinase-like_dom_sf"/>
</dbReference>
<name>A0A8J8MG47_9FIRM</name>
<dbReference type="PANTHER" id="PTHR21064">
    <property type="entry name" value="AMINOGLYCOSIDE PHOSPHOTRANSFERASE DOMAIN-CONTAINING PROTEIN-RELATED"/>
    <property type="match status" value="1"/>
</dbReference>
<dbReference type="RefSeq" id="WP_212696423.1">
    <property type="nucleotide sequence ID" value="NZ_CP058649.1"/>
</dbReference>
<dbReference type="Gene3D" id="3.30.200.20">
    <property type="entry name" value="Phosphorylase Kinase, domain 1"/>
    <property type="match status" value="1"/>
</dbReference>
<evidence type="ECO:0000259" key="2">
    <source>
        <dbReference type="Pfam" id="PF01636"/>
    </source>
</evidence>
<feature type="domain" description="Aminoglycoside phosphotransferase" evidence="2">
    <location>
        <begin position="5"/>
        <end position="224"/>
    </location>
</feature>
<comment type="similarity">
    <text evidence="1">Belongs to the pseudomonas-type ThrB family.</text>
</comment>
<protein>
    <submittedName>
        <fullName evidence="3">Phosphotransferase</fullName>
    </submittedName>
</protein>
<dbReference type="PANTHER" id="PTHR21064:SF6">
    <property type="entry name" value="AMINOGLYCOSIDE PHOSPHOTRANSFERASE DOMAIN-CONTAINING PROTEIN"/>
    <property type="match status" value="1"/>
</dbReference>
<dbReference type="InterPro" id="IPR002575">
    <property type="entry name" value="Aminoglycoside_PTrfase"/>
</dbReference>
<dbReference type="AlphaFoldDB" id="A0A8J8MG47"/>
<gene>
    <name evidence="3" type="ORF">HZI73_01035</name>
</gene>
<organism evidence="3 4">
    <name type="scientific">Vallitalea pronyensis</name>
    <dbReference type="NCBI Taxonomy" id="1348613"/>
    <lineage>
        <taxon>Bacteria</taxon>
        <taxon>Bacillati</taxon>
        <taxon>Bacillota</taxon>
        <taxon>Clostridia</taxon>
        <taxon>Lachnospirales</taxon>
        <taxon>Vallitaleaceae</taxon>
        <taxon>Vallitalea</taxon>
    </lineage>
</organism>
<proteinExistence type="inferred from homology"/>
<dbReference type="EMBL" id="CP058649">
    <property type="protein sequence ID" value="QUI20964.1"/>
    <property type="molecule type" value="Genomic_DNA"/>
</dbReference>
<dbReference type="GO" id="GO:0004413">
    <property type="term" value="F:homoserine kinase activity"/>
    <property type="evidence" value="ECO:0007669"/>
    <property type="project" value="TreeGrafter"/>
</dbReference>
<dbReference type="Gene3D" id="3.90.1200.10">
    <property type="match status" value="1"/>
</dbReference>
<reference evidence="3" key="1">
    <citation type="submission" date="2020-07" db="EMBL/GenBank/DDBJ databases">
        <title>Vallitalea pronyensis genome.</title>
        <authorList>
            <person name="Postec A."/>
        </authorList>
    </citation>
    <scope>NUCLEOTIDE SEQUENCE</scope>
    <source>
        <strain evidence="3">FatNI3</strain>
    </source>
</reference>
<dbReference type="GO" id="GO:0009088">
    <property type="term" value="P:threonine biosynthetic process"/>
    <property type="evidence" value="ECO:0007669"/>
    <property type="project" value="TreeGrafter"/>
</dbReference>